<sequence length="89" mass="9499">MEYLIGAVVVSALIFAITEFAKDKLGLEGNAVVVLVAVLGVVFAGLAVAITEGYIPPETATWIETVVQFLASILAAMGYYSYRKRMRGA</sequence>
<dbReference type="AlphaFoldDB" id="A0A6M3L3M1"/>
<dbReference type="EMBL" id="MT142755">
    <property type="protein sequence ID" value="QJA88124.1"/>
    <property type="molecule type" value="Genomic_DNA"/>
</dbReference>
<accession>A0A6M3L3M1</accession>
<evidence type="ECO:0000313" key="3">
    <source>
        <dbReference type="EMBL" id="QJA98845.1"/>
    </source>
</evidence>
<evidence type="ECO:0000313" key="2">
    <source>
        <dbReference type="EMBL" id="QJA88124.1"/>
    </source>
</evidence>
<evidence type="ECO:0008006" key="5">
    <source>
        <dbReference type="Google" id="ProtNLM"/>
    </source>
</evidence>
<evidence type="ECO:0000313" key="4">
    <source>
        <dbReference type="EMBL" id="QJB02492.1"/>
    </source>
</evidence>
<feature type="transmembrane region" description="Helical" evidence="1">
    <location>
        <begin position="31"/>
        <end position="50"/>
    </location>
</feature>
<organism evidence="2">
    <name type="scientific">viral metagenome</name>
    <dbReference type="NCBI Taxonomy" id="1070528"/>
    <lineage>
        <taxon>unclassified sequences</taxon>
        <taxon>metagenomes</taxon>
        <taxon>organismal metagenomes</taxon>
    </lineage>
</organism>
<keyword evidence="1" id="KW-0812">Transmembrane</keyword>
<dbReference type="EMBL" id="MT143787">
    <property type="protein sequence ID" value="QJB02492.1"/>
    <property type="molecule type" value="Genomic_DNA"/>
</dbReference>
<feature type="transmembrane region" description="Helical" evidence="1">
    <location>
        <begin position="62"/>
        <end position="82"/>
    </location>
</feature>
<keyword evidence="1" id="KW-1133">Transmembrane helix</keyword>
<protein>
    <recommendedName>
        <fullName evidence="5">Holin</fullName>
    </recommendedName>
</protein>
<proteinExistence type="predicted"/>
<dbReference type="EMBL" id="MT143612">
    <property type="protein sequence ID" value="QJA98845.1"/>
    <property type="molecule type" value="Genomic_DNA"/>
</dbReference>
<keyword evidence="1" id="KW-0472">Membrane</keyword>
<reference evidence="2" key="1">
    <citation type="submission" date="2020-03" db="EMBL/GenBank/DDBJ databases">
        <title>The deep terrestrial virosphere.</title>
        <authorList>
            <person name="Holmfeldt K."/>
            <person name="Nilsson E."/>
            <person name="Simone D."/>
            <person name="Lopez-Fernandez M."/>
            <person name="Wu X."/>
            <person name="de Brujin I."/>
            <person name="Lundin D."/>
            <person name="Andersson A."/>
            <person name="Bertilsson S."/>
            <person name="Dopson M."/>
        </authorList>
    </citation>
    <scope>NUCLEOTIDE SEQUENCE</scope>
    <source>
        <strain evidence="3">MM171A01476</strain>
        <strain evidence="4">MM171B01244</strain>
        <strain evidence="2">MM415B02825</strain>
    </source>
</reference>
<name>A0A6M3L3M1_9ZZZZ</name>
<gene>
    <name evidence="3" type="ORF">MM171A01476_0012</name>
    <name evidence="4" type="ORF">MM171B01244_0012</name>
    <name evidence="2" type="ORF">MM415B02825_0012</name>
</gene>
<evidence type="ECO:0000256" key="1">
    <source>
        <dbReference type="SAM" id="Phobius"/>
    </source>
</evidence>